<feature type="region of interest" description="Disordered" evidence="1">
    <location>
        <begin position="654"/>
        <end position="684"/>
    </location>
</feature>
<organism evidence="2 3">
    <name type="scientific">Talaromyces pinophilus</name>
    <name type="common">Penicillium pinophilum</name>
    <dbReference type="NCBI Taxonomy" id="128442"/>
    <lineage>
        <taxon>Eukaryota</taxon>
        <taxon>Fungi</taxon>
        <taxon>Dikarya</taxon>
        <taxon>Ascomycota</taxon>
        <taxon>Pezizomycotina</taxon>
        <taxon>Eurotiomycetes</taxon>
        <taxon>Eurotiomycetidae</taxon>
        <taxon>Eurotiales</taxon>
        <taxon>Trichocomaceae</taxon>
        <taxon>Talaromyces</taxon>
        <taxon>Talaromyces sect. Talaromyces</taxon>
    </lineage>
</organism>
<sequence length="794" mass="87825">MTAVEKSLSKLTLSKEGKGGKVSEKETDIKDSSSDGDAPPTYEEHQQQLDDEQFVVDIPPLSFPDPGLAEETTVEKDRCILHLKLLASLADLRETISTIDGLFGIHDSQAFKFEEETRRTTALIRIREKRWAVYTARAVDRYADWWTYCVPVSEASPTIDSVQSESYAALTSTPPSSWLAKDLPPLDVLMVWHAHMLNPRNYLEDCLRGGRMRAWATDFPWQLIDAAIDNKTLDYNPGDEAVEHFTKNTGHQWENLDDPDEKELKCLNCSRPFKVAWTFGDFGTDPDTPFDKCPGYADKDFLTYCQSSDCRFKHDHQALRVARFHQDVEDLLQNYRPMPGTYLNLQGIPHYSNANDSMFPNHLIRASKGVVSEYTKPKGSVQDMTGVKKLIESLMGDIKVLFAVAVNSRSNVIFNNRSSYRLKREQRISIRRMMSHYWDNGSIFGLDLVGAVIRQGTFIQKMDNLDWIHSPAVAATMQRLIRKYDVFFQIMISHANKMAVPTLDVDLAWHTHQMSPSRYFMYSHAKTSKVRVGVPAFMDHDDKVDEAELSDAFQWTSKKYFEITNGELYSECTCWYCEATRESFLYPTLSIPSSSTRRARTLAESLHDDPHISSEPDKNPHISAHNAVRAETSNRVKVSNANYKAMRLRQMWDKSRRRNLKRQQKQARNGNGPNKNNDKKSSSYNPAVDPYYPMVYGYPFFMPYYAPYMADPCIYAGAYPCNPACMSAVAGAYGNCAAGTCGASVASGACAGAGGGGCGGGAGGGCGGGGGGGGGGCGGGGGGGGGGCGGGGGG</sequence>
<dbReference type="PANTHER" id="PTHR34365:SF7">
    <property type="entry name" value="GLYCINE-RICH DOMAIN-CONTAINING PROTEIN 1"/>
    <property type="match status" value="1"/>
</dbReference>
<gene>
    <name evidence="2" type="ORF">TCE0_022r06352</name>
</gene>
<evidence type="ECO:0000313" key="3">
    <source>
        <dbReference type="Proteomes" id="UP000053095"/>
    </source>
</evidence>
<evidence type="ECO:0008006" key="4">
    <source>
        <dbReference type="Google" id="ProtNLM"/>
    </source>
</evidence>
<evidence type="ECO:0000256" key="1">
    <source>
        <dbReference type="SAM" id="MobiDB-lite"/>
    </source>
</evidence>
<dbReference type="Pfam" id="PF07173">
    <property type="entry name" value="GRDP-like"/>
    <property type="match status" value="1"/>
</dbReference>
<dbReference type="AlphaFoldDB" id="A0A6V8H7V2"/>
<protein>
    <recommendedName>
        <fullName evidence="4">Alpha-ketoglutarate-dependent sulfonate dioxygenase</fullName>
    </recommendedName>
</protein>
<comment type="caution">
    <text evidence="2">The sequence shown here is derived from an EMBL/GenBank/DDBJ whole genome shotgun (WGS) entry which is preliminary data.</text>
</comment>
<feature type="region of interest" description="Disordered" evidence="1">
    <location>
        <begin position="1"/>
        <end position="47"/>
    </location>
</feature>
<evidence type="ECO:0000313" key="2">
    <source>
        <dbReference type="EMBL" id="GAM36895.1"/>
    </source>
</evidence>
<name>A0A6V8H7V2_TALPI</name>
<keyword evidence="3" id="KW-1185">Reference proteome</keyword>
<dbReference type="EMBL" id="DF933818">
    <property type="protein sequence ID" value="GAM36895.1"/>
    <property type="molecule type" value="Genomic_DNA"/>
</dbReference>
<feature type="compositionally biased region" description="Basic and acidic residues" evidence="1">
    <location>
        <begin position="13"/>
        <end position="33"/>
    </location>
</feature>
<dbReference type="Proteomes" id="UP000053095">
    <property type="component" value="Unassembled WGS sequence"/>
</dbReference>
<accession>A0A6V8H7V2</accession>
<reference evidence="3" key="1">
    <citation type="journal article" date="2015" name="Genome Announc.">
        <title>Draft genome sequence of Talaromyces cellulolyticus strain Y-94, a source of lignocellulosic biomass-degrading enzymes.</title>
        <authorList>
            <person name="Fujii T."/>
            <person name="Koike H."/>
            <person name="Sawayama S."/>
            <person name="Yano S."/>
            <person name="Inoue H."/>
        </authorList>
    </citation>
    <scope>NUCLEOTIDE SEQUENCE [LARGE SCALE GENOMIC DNA]</scope>
    <source>
        <strain evidence="3">Y-94</strain>
    </source>
</reference>
<feature type="compositionally biased region" description="Basic residues" evidence="1">
    <location>
        <begin position="655"/>
        <end position="665"/>
    </location>
</feature>
<proteinExistence type="predicted"/>
<dbReference type="PANTHER" id="PTHR34365">
    <property type="entry name" value="ENOLASE (DUF1399)"/>
    <property type="match status" value="1"/>
</dbReference>
<dbReference type="InterPro" id="IPR009836">
    <property type="entry name" value="GRDP-like"/>
</dbReference>